<organism evidence="1 2">
    <name type="scientific">Sagittula salina</name>
    <dbReference type="NCBI Taxonomy" id="2820268"/>
    <lineage>
        <taxon>Bacteria</taxon>
        <taxon>Pseudomonadati</taxon>
        <taxon>Pseudomonadota</taxon>
        <taxon>Alphaproteobacteria</taxon>
        <taxon>Rhodobacterales</taxon>
        <taxon>Roseobacteraceae</taxon>
        <taxon>Sagittula</taxon>
    </lineage>
</organism>
<sequence>MAKAPAPSMPTPNQIKDAWEAVREINPMARIVAVGPDGVKFDYAVDELTAKRQNGPKRYGEK</sequence>
<protein>
    <submittedName>
        <fullName evidence="1">Uncharacterized protein</fullName>
    </submittedName>
</protein>
<name>A0A940S562_9RHOB</name>
<dbReference type="AlphaFoldDB" id="A0A940S562"/>
<proteinExistence type="predicted"/>
<evidence type="ECO:0000313" key="2">
    <source>
        <dbReference type="Proteomes" id="UP000675940"/>
    </source>
</evidence>
<keyword evidence="2" id="KW-1185">Reference proteome</keyword>
<comment type="caution">
    <text evidence="1">The sequence shown here is derived from an EMBL/GenBank/DDBJ whole genome shotgun (WGS) entry which is preliminary data.</text>
</comment>
<dbReference type="RefSeq" id="WP_209363165.1">
    <property type="nucleotide sequence ID" value="NZ_JAGISH010000015.1"/>
</dbReference>
<accession>A0A940S562</accession>
<reference evidence="1" key="1">
    <citation type="submission" date="2021-03" db="EMBL/GenBank/DDBJ databases">
        <title>Sagittula salina sp. nov. strain M10.9X isolated from the marine waste.</title>
        <authorList>
            <person name="Satari L."/>
            <person name="Molina-Menor E."/>
            <person name="Vidal-Verdu A."/>
            <person name="Pascual J."/>
            <person name="Pereto J."/>
            <person name="Porcar M."/>
        </authorList>
    </citation>
    <scope>NUCLEOTIDE SEQUENCE</scope>
    <source>
        <strain evidence="1">M10.9X</strain>
    </source>
</reference>
<evidence type="ECO:0000313" key="1">
    <source>
        <dbReference type="EMBL" id="MBP0484640.1"/>
    </source>
</evidence>
<gene>
    <name evidence="1" type="ORF">J5474_19385</name>
</gene>
<dbReference type="Proteomes" id="UP000675940">
    <property type="component" value="Unassembled WGS sequence"/>
</dbReference>
<dbReference type="EMBL" id="JAGISH010000015">
    <property type="protein sequence ID" value="MBP0484640.1"/>
    <property type="molecule type" value="Genomic_DNA"/>
</dbReference>